<keyword evidence="1" id="KW-0472">Membrane</keyword>
<proteinExistence type="predicted"/>
<dbReference type="Pfam" id="PF16013">
    <property type="entry name" value="DUF4781"/>
    <property type="match status" value="1"/>
</dbReference>
<evidence type="ECO:0000259" key="2">
    <source>
        <dbReference type="Pfam" id="PF16013"/>
    </source>
</evidence>
<sequence>MPDSTQHESSELLSRDSFIQKFQTKYKDNELSTGERKVILVYLHNDFHCFSIEFCNLLTTKEWADIPKQRYFFIGWDITDSKISNNLKTVTKRIFGYNVIYEKLMKQKPAVFVIKPSVVIAEYIDTSTSLKHFPFNIRHRLNLLDCLPAVTEEVDGGEEICSQRFHQLMYEYLGDRDYDSFEFDEHKHLKQKIYFAIYGMPDSLEEDEKKKRFVKDIYKQIRSTNNKYCKWDDKIVISFIYNCTETAIDTSGSMCPLPIFIVRKCKGNSNPCRLFIDLDLRVYSSWENYLLKNKLPICKMIVPKDGHYQGDSSGNVLLETYKSPRSSTKARIIKSVDITVTILAFIAAFAMIASFVAPALALPSGILGILCAIYSIIRSSMQIHDRKIHKLDMNFKNADARGAYLTILGNSVGIVGGALTRTVTIIATQGIRIGKTVITVVNAFNYAGLTTDFAGILNAIYAMKGSRRPDSLQILQFAFSILFFNNSVVNLVRTKGQFIQSEISQSMKTNLMNRPVHKTTGQTVTHLRSIHTRDVMKTLNNISTNASISKSIKFSNQNGRVMMNNVSVSIMRQTVVKFQGMFLPPSQYITQLIQARFLTNEEDVELYIDMLHRFPERIKNIIVDLAKKLLHLLKEERLNFNEPIKKIFPHSTYVSKILEIIVLYFEDKYNLEHKATDTEDNKEENIFIMIENCYLSNSSLLMDLIQFYLDWLTTAIYEYERAIINREKRRQAQKYLKTKVYCKKCGGHYYKYSKKMIM</sequence>
<keyword evidence="4" id="KW-1185">Reference proteome</keyword>
<organism evidence="3 4">
    <name type="scientific">Popillia japonica</name>
    <name type="common">Japanese beetle</name>
    <dbReference type="NCBI Taxonomy" id="7064"/>
    <lineage>
        <taxon>Eukaryota</taxon>
        <taxon>Metazoa</taxon>
        <taxon>Ecdysozoa</taxon>
        <taxon>Arthropoda</taxon>
        <taxon>Hexapoda</taxon>
        <taxon>Insecta</taxon>
        <taxon>Pterygota</taxon>
        <taxon>Neoptera</taxon>
        <taxon>Endopterygota</taxon>
        <taxon>Coleoptera</taxon>
        <taxon>Polyphaga</taxon>
        <taxon>Scarabaeiformia</taxon>
        <taxon>Scarabaeidae</taxon>
        <taxon>Rutelinae</taxon>
        <taxon>Popillia</taxon>
    </lineage>
</organism>
<dbReference type="Proteomes" id="UP001458880">
    <property type="component" value="Unassembled WGS sequence"/>
</dbReference>
<gene>
    <name evidence="3" type="ORF">QE152_g10985</name>
</gene>
<dbReference type="EMBL" id="JASPKY010000104">
    <property type="protein sequence ID" value="KAK9737117.1"/>
    <property type="molecule type" value="Genomic_DNA"/>
</dbReference>
<protein>
    <recommendedName>
        <fullName evidence="2">DUF4781 domain-containing protein</fullName>
    </recommendedName>
</protein>
<feature type="transmembrane region" description="Helical" evidence="1">
    <location>
        <begin position="362"/>
        <end position="381"/>
    </location>
</feature>
<accession>A0AAW1LSY3</accession>
<dbReference type="AlphaFoldDB" id="A0AAW1LSY3"/>
<evidence type="ECO:0000313" key="4">
    <source>
        <dbReference type="Proteomes" id="UP001458880"/>
    </source>
</evidence>
<dbReference type="Gene3D" id="3.40.30.10">
    <property type="entry name" value="Glutaredoxin"/>
    <property type="match status" value="1"/>
</dbReference>
<reference evidence="3 4" key="1">
    <citation type="journal article" date="2024" name="BMC Genomics">
        <title>De novo assembly and annotation of Popillia japonica's genome with initial clues to its potential as an invasive pest.</title>
        <authorList>
            <person name="Cucini C."/>
            <person name="Boschi S."/>
            <person name="Funari R."/>
            <person name="Cardaioli E."/>
            <person name="Iannotti N."/>
            <person name="Marturano G."/>
            <person name="Paoli F."/>
            <person name="Bruttini M."/>
            <person name="Carapelli A."/>
            <person name="Frati F."/>
            <person name="Nardi F."/>
        </authorList>
    </citation>
    <scope>NUCLEOTIDE SEQUENCE [LARGE SCALE GENOMIC DNA]</scope>
    <source>
        <strain evidence="3">DMR45628</strain>
    </source>
</reference>
<name>A0AAW1LSY3_POPJA</name>
<feature type="domain" description="DUF4781" evidence="2">
    <location>
        <begin position="258"/>
        <end position="519"/>
    </location>
</feature>
<evidence type="ECO:0000313" key="3">
    <source>
        <dbReference type="EMBL" id="KAK9737117.1"/>
    </source>
</evidence>
<dbReference type="InterPro" id="IPR031962">
    <property type="entry name" value="DUF4781"/>
</dbReference>
<dbReference type="PANTHER" id="PTHR21115:SF0">
    <property type="entry name" value="GH06117P-RELATED"/>
    <property type="match status" value="1"/>
</dbReference>
<comment type="caution">
    <text evidence="3">The sequence shown here is derived from an EMBL/GenBank/DDBJ whole genome shotgun (WGS) entry which is preliminary data.</text>
</comment>
<feature type="transmembrane region" description="Helical" evidence="1">
    <location>
        <begin position="402"/>
        <end position="423"/>
    </location>
</feature>
<feature type="transmembrane region" description="Helical" evidence="1">
    <location>
        <begin position="443"/>
        <end position="462"/>
    </location>
</feature>
<keyword evidence="1" id="KW-1133">Transmembrane helix</keyword>
<evidence type="ECO:0000256" key="1">
    <source>
        <dbReference type="SAM" id="Phobius"/>
    </source>
</evidence>
<keyword evidence="1" id="KW-0812">Transmembrane</keyword>
<dbReference type="PANTHER" id="PTHR21115">
    <property type="entry name" value="GH06117P-RELATED"/>
    <property type="match status" value="1"/>
</dbReference>